<dbReference type="VEuPathDB" id="FungiDB:P170DRAFT_479098"/>
<proteinExistence type="predicted"/>
<evidence type="ECO:0000259" key="4">
    <source>
        <dbReference type="SMART" id="SM00479"/>
    </source>
</evidence>
<dbReference type="OrthoDB" id="16516at2759"/>
<reference evidence="5 6" key="1">
    <citation type="submission" date="2016-12" db="EMBL/GenBank/DDBJ databases">
        <title>The genomes of Aspergillus section Nigri reveals drivers in fungal speciation.</title>
        <authorList>
            <consortium name="DOE Joint Genome Institute"/>
            <person name="Vesth T.C."/>
            <person name="Nybo J."/>
            <person name="Theobald S."/>
            <person name="Brandl J."/>
            <person name="Frisvad J.C."/>
            <person name="Nielsen K.F."/>
            <person name="Lyhne E.K."/>
            <person name="Kogle M.E."/>
            <person name="Kuo A."/>
            <person name="Riley R."/>
            <person name="Clum A."/>
            <person name="Nolan M."/>
            <person name="Lipzen A."/>
            <person name="Salamov A."/>
            <person name="Henrissat B."/>
            <person name="Wiebenga A."/>
            <person name="De Vries R.P."/>
            <person name="Grigoriev I.V."/>
            <person name="Mortensen U.H."/>
            <person name="Andersen M.R."/>
            <person name="Baker S.E."/>
        </authorList>
    </citation>
    <scope>NUCLEOTIDE SEQUENCE [LARGE SCALE GENOMIC DNA]</scope>
    <source>
        <strain evidence="5 6">IBT 23096</strain>
    </source>
</reference>
<sequence length="285" mass="31729">MDRFFFLLFSSPPAPSTSQIDTEIRHHIDTGKPWSGPLDKSIRQSFVENLRSKCHSWATLKNTGYRMDPTQKGYQHAPQGGPQKRAAVALDCEMVQTENGQECVQLCAVDMITGEAIVDVGVFPLARVTNWVTRYSGMSWKRLKAMEKKGKTVHGWPSARERLFKYINRDTVLVGHALENDLKTLGIVHDNIVDTSILTKEVVEEHIGVCGRKWALRKLTAAFVGIAIQNSSSGHDCMEDTMATREVLLVCLLKPDVLEQWAVEAAVEEGRVGNGPAYGGVEDFM</sequence>
<dbReference type="EMBL" id="MSFO01000007">
    <property type="protein sequence ID" value="PLB46177.1"/>
    <property type="molecule type" value="Genomic_DNA"/>
</dbReference>
<dbReference type="Pfam" id="PF00929">
    <property type="entry name" value="RNase_T"/>
    <property type="match status" value="1"/>
</dbReference>
<dbReference type="GO" id="GO:0000027">
    <property type="term" value="P:ribosomal large subunit assembly"/>
    <property type="evidence" value="ECO:0007669"/>
    <property type="project" value="TreeGrafter"/>
</dbReference>
<dbReference type="STRING" id="1392250.A0A2I2FZW8"/>
<dbReference type="GO" id="GO:0005634">
    <property type="term" value="C:nucleus"/>
    <property type="evidence" value="ECO:0007669"/>
    <property type="project" value="TreeGrafter"/>
</dbReference>
<feature type="domain" description="Exonuclease" evidence="4">
    <location>
        <begin position="86"/>
        <end position="257"/>
    </location>
</feature>
<dbReference type="GO" id="GO:0006364">
    <property type="term" value="P:rRNA processing"/>
    <property type="evidence" value="ECO:0007669"/>
    <property type="project" value="TreeGrafter"/>
</dbReference>
<dbReference type="Gene3D" id="3.30.420.10">
    <property type="entry name" value="Ribonuclease H-like superfamily/Ribonuclease H"/>
    <property type="match status" value="1"/>
</dbReference>
<dbReference type="AlphaFoldDB" id="A0A2I2FZW8"/>
<evidence type="ECO:0000313" key="6">
    <source>
        <dbReference type="Proteomes" id="UP000234275"/>
    </source>
</evidence>
<dbReference type="InterPro" id="IPR012337">
    <property type="entry name" value="RNaseH-like_sf"/>
</dbReference>
<evidence type="ECO:0000256" key="3">
    <source>
        <dbReference type="ARBA" id="ARBA00022839"/>
    </source>
</evidence>
<dbReference type="GeneID" id="36561326"/>
<dbReference type="SMART" id="SM00479">
    <property type="entry name" value="EXOIII"/>
    <property type="match status" value="1"/>
</dbReference>
<evidence type="ECO:0000256" key="1">
    <source>
        <dbReference type="ARBA" id="ARBA00022722"/>
    </source>
</evidence>
<dbReference type="PANTHER" id="PTHR12801">
    <property type="entry name" value="RNA EXONUCLEASE REXO1 / RECO3 FAMILY MEMBER-RELATED"/>
    <property type="match status" value="1"/>
</dbReference>
<keyword evidence="2" id="KW-0378">Hydrolase</keyword>
<dbReference type="InterPro" id="IPR013520">
    <property type="entry name" value="Ribonucl_H"/>
</dbReference>
<gene>
    <name evidence="5" type="ORF">P170DRAFT_479098</name>
</gene>
<accession>A0A2I2FZW8</accession>
<evidence type="ECO:0000313" key="5">
    <source>
        <dbReference type="EMBL" id="PLB46177.1"/>
    </source>
</evidence>
<dbReference type="GO" id="GO:0004527">
    <property type="term" value="F:exonuclease activity"/>
    <property type="evidence" value="ECO:0007669"/>
    <property type="project" value="UniProtKB-KW"/>
</dbReference>
<protein>
    <recommendedName>
        <fullName evidence="4">Exonuclease domain-containing protein</fullName>
    </recommendedName>
</protein>
<dbReference type="PANTHER" id="PTHR12801:SF114">
    <property type="entry name" value="EXONUCLEASE, PUTATIVE (AFU_ORTHOLOGUE AFUA_7G00870)-RELATED"/>
    <property type="match status" value="1"/>
</dbReference>
<dbReference type="CDD" id="cd06137">
    <property type="entry name" value="DEDDh_RNase"/>
    <property type="match status" value="1"/>
</dbReference>
<dbReference type="RefSeq" id="XP_024701479.1">
    <property type="nucleotide sequence ID" value="XM_024853628.1"/>
</dbReference>
<keyword evidence="6" id="KW-1185">Reference proteome</keyword>
<evidence type="ECO:0000256" key="2">
    <source>
        <dbReference type="ARBA" id="ARBA00022801"/>
    </source>
</evidence>
<dbReference type="InterPro" id="IPR047021">
    <property type="entry name" value="REXO1/3/4-like"/>
</dbReference>
<name>A0A2I2FZW8_9EURO</name>
<comment type="caution">
    <text evidence="5">The sequence shown here is derived from an EMBL/GenBank/DDBJ whole genome shotgun (WGS) entry which is preliminary data.</text>
</comment>
<dbReference type="Proteomes" id="UP000234275">
    <property type="component" value="Unassembled WGS sequence"/>
</dbReference>
<dbReference type="InterPro" id="IPR036397">
    <property type="entry name" value="RNaseH_sf"/>
</dbReference>
<organism evidence="5 6">
    <name type="scientific">Aspergillus steynii IBT 23096</name>
    <dbReference type="NCBI Taxonomy" id="1392250"/>
    <lineage>
        <taxon>Eukaryota</taxon>
        <taxon>Fungi</taxon>
        <taxon>Dikarya</taxon>
        <taxon>Ascomycota</taxon>
        <taxon>Pezizomycotina</taxon>
        <taxon>Eurotiomycetes</taxon>
        <taxon>Eurotiomycetidae</taxon>
        <taxon>Eurotiales</taxon>
        <taxon>Aspergillaceae</taxon>
        <taxon>Aspergillus</taxon>
        <taxon>Aspergillus subgen. Circumdati</taxon>
    </lineage>
</organism>
<keyword evidence="1" id="KW-0540">Nuclease</keyword>
<dbReference type="SUPFAM" id="SSF53098">
    <property type="entry name" value="Ribonuclease H-like"/>
    <property type="match status" value="1"/>
</dbReference>
<keyword evidence="3" id="KW-0269">Exonuclease</keyword>
<dbReference type="GO" id="GO:0003676">
    <property type="term" value="F:nucleic acid binding"/>
    <property type="evidence" value="ECO:0007669"/>
    <property type="project" value="InterPro"/>
</dbReference>